<proteinExistence type="inferred from homology"/>
<dbReference type="PANTHER" id="PTHR15907">
    <property type="entry name" value="DUF614 FAMILY PROTEIN-RELATED"/>
    <property type="match status" value="1"/>
</dbReference>
<dbReference type="AlphaFoldDB" id="A0A3Q2Q7J5"/>
<comment type="similarity">
    <text evidence="1">Belongs to the cornifelin family.</text>
</comment>
<evidence type="ECO:0000313" key="3">
    <source>
        <dbReference type="Proteomes" id="UP000265000"/>
    </source>
</evidence>
<keyword evidence="3" id="KW-1185">Reference proteome</keyword>
<evidence type="ECO:0000313" key="2">
    <source>
        <dbReference type="Ensembl" id="ENSFHEP00000022576.1"/>
    </source>
</evidence>
<dbReference type="STRING" id="8078.ENSFHEP00000022576"/>
<accession>A0A3Q2Q7J5</accession>
<dbReference type="NCBIfam" id="TIGR01571">
    <property type="entry name" value="A_thal_Cys_rich"/>
    <property type="match status" value="1"/>
</dbReference>
<name>A0A3Q2Q7J5_FUNHE</name>
<dbReference type="Pfam" id="PF04749">
    <property type="entry name" value="PLAC8"/>
    <property type="match status" value="1"/>
</dbReference>
<evidence type="ECO:0000256" key="1">
    <source>
        <dbReference type="ARBA" id="ARBA00009024"/>
    </source>
</evidence>
<dbReference type="Ensembl" id="ENSFHET00000012541.1">
    <property type="protein sequence ID" value="ENSFHEP00000022576.1"/>
    <property type="gene ID" value="ENSFHEG00000003056.1"/>
</dbReference>
<organism evidence="2 3">
    <name type="scientific">Fundulus heteroclitus</name>
    <name type="common">Killifish</name>
    <name type="synonym">Mummichog</name>
    <dbReference type="NCBI Taxonomy" id="8078"/>
    <lineage>
        <taxon>Eukaryota</taxon>
        <taxon>Metazoa</taxon>
        <taxon>Chordata</taxon>
        <taxon>Craniata</taxon>
        <taxon>Vertebrata</taxon>
        <taxon>Euteleostomi</taxon>
        <taxon>Actinopterygii</taxon>
        <taxon>Neopterygii</taxon>
        <taxon>Teleostei</taxon>
        <taxon>Neoteleostei</taxon>
        <taxon>Acanthomorphata</taxon>
        <taxon>Ovalentaria</taxon>
        <taxon>Atherinomorphae</taxon>
        <taxon>Cyprinodontiformes</taxon>
        <taxon>Fundulidae</taxon>
        <taxon>Fundulus</taxon>
    </lineage>
</organism>
<sequence length="130" mass="15025">MQSKMKFILSMFQNSQEWGSGLFDCFDDLGTCCFAYWCFPCFACMTSRDFGEHLCLPMLDWFGGCVPPITLSLRVLMRHRYGIKGSIPMDCVLSSFCFICAWCQMSREIQMRKLPVVTVKTQIHVVFTQL</sequence>
<dbReference type="Proteomes" id="UP000265000">
    <property type="component" value="Unplaced"/>
</dbReference>
<reference evidence="2" key="2">
    <citation type="submission" date="2025-09" db="UniProtKB">
        <authorList>
            <consortium name="Ensembl"/>
        </authorList>
    </citation>
    <scope>IDENTIFICATION</scope>
</reference>
<dbReference type="GeneTree" id="ENSGT00940000163701"/>
<reference evidence="2" key="1">
    <citation type="submission" date="2025-08" db="UniProtKB">
        <authorList>
            <consortium name="Ensembl"/>
        </authorList>
    </citation>
    <scope>IDENTIFICATION</scope>
</reference>
<dbReference type="InterPro" id="IPR006461">
    <property type="entry name" value="PLAC_motif_containing"/>
</dbReference>
<protein>
    <submittedName>
        <fullName evidence="2">Plac8 onzin related protein 2</fullName>
    </submittedName>
</protein>